<feature type="region of interest" description="Disordered" evidence="1">
    <location>
        <begin position="683"/>
        <end position="717"/>
    </location>
</feature>
<keyword evidence="4" id="KW-1185">Reference proteome</keyword>
<evidence type="ECO:0000313" key="3">
    <source>
        <dbReference type="EMBL" id="MRG58829.1"/>
    </source>
</evidence>
<dbReference type="Proteomes" id="UP000431080">
    <property type="component" value="Unassembled WGS sequence"/>
</dbReference>
<proteinExistence type="predicted"/>
<feature type="compositionally biased region" description="Low complexity" evidence="1">
    <location>
        <begin position="708"/>
        <end position="717"/>
    </location>
</feature>
<dbReference type="SUPFAM" id="SSF74853">
    <property type="entry name" value="Lamin A/C globular tail domain"/>
    <property type="match status" value="3"/>
</dbReference>
<dbReference type="InterPro" id="IPR004843">
    <property type="entry name" value="Calcineurin-like_PHP"/>
</dbReference>
<dbReference type="PANTHER" id="PTHR43143:SF5">
    <property type="entry name" value="SECRETED PROTEIN"/>
    <property type="match status" value="1"/>
</dbReference>
<dbReference type="GO" id="GO:0016787">
    <property type="term" value="F:hydrolase activity"/>
    <property type="evidence" value="ECO:0007669"/>
    <property type="project" value="InterPro"/>
</dbReference>
<feature type="region of interest" description="Disordered" evidence="1">
    <location>
        <begin position="1"/>
        <end position="25"/>
    </location>
</feature>
<evidence type="ECO:0000256" key="1">
    <source>
        <dbReference type="SAM" id="MobiDB-lite"/>
    </source>
</evidence>
<dbReference type="SUPFAM" id="SSF56300">
    <property type="entry name" value="Metallo-dependent phosphatases"/>
    <property type="match status" value="1"/>
</dbReference>
<feature type="domain" description="LTD" evidence="2">
    <location>
        <begin position="480"/>
        <end position="603"/>
    </location>
</feature>
<dbReference type="Pfam" id="PF00932">
    <property type="entry name" value="LTD"/>
    <property type="match status" value="3"/>
</dbReference>
<sequence length="1225" mass="128281">MRVVRAAASTGSTSPTRVSCGPRSRRHPFALATDALRPPFTRVRRARRRSFTAARDARCVTRTTPPSGPNPASSLRHPAALFAVAVLVPALVAVGVVPGTAPAAALGATAAPATPASASATPPAAATPGRGVVIAELANGGTGSRSDSFFELENTGDEPVDLTGWEVARCSAQGLRANTGRSEADLTGVVLAPGERLLVARTGSDLGGAQPDAVFTQPFADAGFGLLLLDPSDGIADAVAVYPTEPWPTTSECSLHGNLPNALAAALGESWQRVSRTGDARADFVRARATPGAANVTAPNDLDVDPARGFVDPPVRIAEVAAAGPGSGDDEFVELVATTAPVDLSGWRLLTCGPTGRVPADRPATVFDDGTRLEPGRRLVVATSGADVESDATTRLGLDARGFGVLLADDEGRRVDGMAASAYGDSACQSGDEKLGVLVDGRTGESWQRVGPGRGSTAWSVAPRTPGAVNATTARSILDDGFAYPSAPDVVITELATDPADLPAGYERRNFVELANLGDTAVDVSGWQLVRCTAAGARALSGGETIPHGTTLAPGATWTAALVGTPLAGAADVVVDEGFDFRGTGVWLSDASGRRVDSVGVYRANEMDFSVERPSPCTKGLSLVTFEPDRARAETYQRSAFTGNDADDFVVAPASPGVGRPVAVPDPIVAARRGAEREVARTVAAQESAERRRAARPAALVDPGGVEGVEPGAEPGGEPATELALLGAWRGASDEPLRERSGVGESVLATAGATGAEVRDDGFVLPYLRLRVASADAALPLDAGVHVGWRGSAEPRTAVRLSTWRESDRAWHPLDERTAGDDGRVELAGTIAADDLGAEASVDLLVQVVPRATTLRHADAGGFDDAAEYDLAISHLTDTQYLAEAYPETYAEVVSWVAANAGLREIAFATHTGDLVQNWVNPDQSEAVARREFETASRMQAVLDDAGVPNSVLPGNHDTKRGTTSDLFNEYFPPSRYSSEPWYGGSIAPDDQTANFSRFERAGAKFLMLSLPYAYGEREIAWAEAVVAAHPDRNVVLSTHEHVTPKEVDESARRSTSSRWLSRADELWERVIAPNRNVVLVLSGHFHGLGAIVTEDAGGLPGHTVTELVADYQEFRTHDGARATGFQRLLQVDLAGGTIGVDAYSSGLDAHASHPYDYVQFDPERGDAEGISEMRPWNIVERGVQGRYTAADDEFAVGSVRFAYAKSLTTEAVVATRSGGAAPAR</sequence>
<dbReference type="Pfam" id="PF00149">
    <property type="entry name" value="Metallophos"/>
    <property type="match status" value="1"/>
</dbReference>
<dbReference type="Gene3D" id="3.60.21.10">
    <property type="match status" value="1"/>
</dbReference>
<gene>
    <name evidence="3" type="ORF">GE115_02925</name>
</gene>
<name>A0A6I2F2S0_9MICO</name>
<dbReference type="InterPro" id="IPR036415">
    <property type="entry name" value="Lamin_tail_dom_sf"/>
</dbReference>
<dbReference type="Gene3D" id="2.60.40.1260">
    <property type="entry name" value="Lamin Tail domain"/>
    <property type="match status" value="2"/>
</dbReference>
<dbReference type="PANTHER" id="PTHR43143">
    <property type="entry name" value="METALLOPHOSPHOESTERASE, CALCINEURIN SUPERFAMILY"/>
    <property type="match status" value="1"/>
</dbReference>
<organism evidence="3 4">
    <name type="scientific">Agromyces agglutinans</name>
    <dbReference type="NCBI Taxonomy" id="2662258"/>
    <lineage>
        <taxon>Bacteria</taxon>
        <taxon>Bacillati</taxon>
        <taxon>Actinomycetota</taxon>
        <taxon>Actinomycetes</taxon>
        <taxon>Micrococcales</taxon>
        <taxon>Microbacteriaceae</taxon>
        <taxon>Agromyces</taxon>
    </lineage>
</organism>
<reference evidence="3 4" key="1">
    <citation type="submission" date="2019-10" db="EMBL/GenBank/DDBJ databases">
        <authorList>
            <person name="Nie G."/>
            <person name="Ming H."/>
            <person name="Yi B."/>
        </authorList>
    </citation>
    <scope>NUCLEOTIDE SEQUENCE [LARGE SCALE GENOMIC DNA]</scope>
    <source>
        <strain evidence="3 4">CFH 90414</strain>
    </source>
</reference>
<evidence type="ECO:0000313" key="4">
    <source>
        <dbReference type="Proteomes" id="UP000431080"/>
    </source>
</evidence>
<evidence type="ECO:0000259" key="2">
    <source>
        <dbReference type="PROSITE" id="PS51841"/>
    </source>
</evidence>
<dbReference type="AlphaFoldDB" id="A0A6I2F2S0"/>
<feature type="domain" description="LTD" evidence="2">
    <location>
        <begin position="116"/>
        <end position="249"/>
    </location>
</feature>
<dbReference type="InterPro" id="IPR001322">
    <property type="entry name" value="Lamin_tail_dom"/>
</dbReference>
<comment type="caution">
    <text evidence="3">The sequence shown here is derived from an EMBL/GenBank/DDBJ whole genome shotgun (WGS) entry which is preliminary data.</text>
</comment>
<dbReference type="EMBL" id="WJIF01000001">
    <property type="protein sequence ID" value="MRG58829.1"/>
    <property type="molecule type" value="Genomic_DNA"/>
</dbReference>
<dbReference type="InterPro" id="IPR029052">
    <property type="entry name" value="Metallo-depent_PP-like"/>
</dbReference>
<accession>A0A6I2F2S0</accession>
<feature type="domain" description="LTD" evidence="2">
    <location>
        <begin position="290"/>
        <end position="425"/>
    </location>
</feature>
<dbReference type="PROSITE" id="PS51841">
    <property type="entry name" value="LTD"/>
    <property type="match status" value="3"/>
</dbReference>
<dbReference type="InterPro" id="IPR051918">
    <property type="entry name" value="STPP_CPPED1"/>
</dbReference>
<protein>
    <recommendedName>
        <fullName evidence="2">LTD domain-containing protein</fullName>
    </recommendedName>
</protein>